<sequence length="245" mass="27068">MEARLLGAIGKIAGLAGLALGIFLLIFQGILSKDFLPKAGLNADQGYSIIMFMMIVTFGIAGIGLLAWLLGRNRKSISTLQLVAFSGLVLIVLIIAVTFAPTTANADAEREARLDAAIAANHQVVSQLTDIEIGRYVDACVEDLEAYERRTRNLIATHSEEREWGTIYVERWRNRAWASPDFSYADLVEELSYLVPDRSVFEGDWTEEEVTFEIDGPRRLVGCITDKVKALLGPEPPPFIRSRPA</sequence>
<evidence type="ECO:0000313" key="2">
    <source>
        <dbReference type="EMBL" id="MBI4923197.1"/>
    </source>
</evidence>
<keyword evidence="1" id="KW-1133">Transmembrane helix</keyword>
<feature type="transmembrane region" description="Helical" evidence="1">
    <location>
        <begin position="12"/>
        <end position="31"/>
    </location>
</feature>
<name>A0A933P042_9HYPH</name>
<gene>
    <name evidence="2" type="ORF">HY834_15755</name>
</gene>
<evidence type="ECO:0000313" key="3">
    <source>
        <dbReference type="Proteomes" id="UP000782610"/>
    </source>
</evidence>
<evidence type="ECO:0000256" key="1">
    <source>
        <dbReference type="SAM" id="Phobius"/>
    </source>
</evidence>
<accession>A0A933P042</accession>
<protein>
    <submittedName>
        <fullName evidence="2">Uncharacterized protein</fullName>
    </submittedName>
</protein>
<organism evidence="2 3">
    <name type="scientific">Devosia nanyangense</name>
    <dbReference type="NCBI Taxonomy" id="1228055"/>
    <lineage>
        <taxon>Bacteria</taxon>
        <taxon>Pseudomonadati</taxon>
        <taxon>Pseudomonadota</taxon>
        <taxon>Alphaproteobacteria</taxon>
        <taxon>Hyphomicrobiales</taxon>
        <taxon>Devosiaceae</taxon>
        <taxon>Devosia</taxon>
    </lineage>
</organism>
<feature type="transmembrane region" description="Helical" evidence="1">
    <location>
        <begin position="46"/>
        <end position="70"/>
    </location>
</feature>
<dbReference type="Proteomes" id="UP000782610">
    <property type="component" value="Unassembled WGS sequence"/>
</dbReference>
<keyword evidence="1" id="KW-0472">Membrane</keyword>
<dbReference type="EMBL" id="JACRAF010000048">
    <property type="protein sequence ID" value="MBI4923197.1"/>
    <property type="molecule type" value="Genomic_DNA"/>
</dbReference>
<reference evidence="2" key="1">
    <citation type="submission" date="2020-07" db="EMBL/GenBank/DDBJ databases">
        <title>Huge and variable diversity of episymbiotic CPR bacteria and DPANN archaea in groundwater ecosystems.</title>
        <authorList>
            <person name="He C.Y."/>
            <person name="Keren R."/>
            <person name="Whittaker M."/>
            <person name="Farag I.F."/>
            <person name="Doudna J."/>
            <person name="Cate J.H.D."/>
            <person name="Banfield J.F."/>
        </authorList>
    </citation>
    <scope>NUCLEOTIDE SEQUENCE</scope>
    <source>
        <strain evidence="2">NC_groundwater_1586_Pr3_B-0.1um_66_15</strain>
    </source>
</reference>
<keyword evidence="1" id="KW-0812">Transmembrane</keyword>
<feature type="transmembrane region" description="Helical" evidence="1">
    <location>
        <begin position="82"/>
        <end position="100"/>
    </location>
</feature>
<proteinExistence type="predicted"/>
<comment type="caution">
    <text evidence="2">The sequence shown here is derived from an EMBL/GenBank/DDBJ whole genome shotgun (WGS) entry which is preliminary data.</text>
</comment>
<dbReference type="AlphaFoldDB" id="A0A933P042"/>